<dbReference type="InterPro" id="IPR045424">
    <property type="entry name" value="DUF6509"/>
</dbReference>
<evidence type="ECO:0008006" key="3">
    <source>
        <dbReference type="Google" id="ProtNLM"/>
    </source>
</evidence>
<protein>
    <recommendedName>
        <fullName evidence="3">Pullulanase</fullName>
    </recommendedName>
</protein>
<dbReference type="RefSeq" id="WP_307203235.1">
    <property type="nucleotide sequence ID" value="NZ_JAUSST010000003.1"/>
</dbReference>
<dbReference type="Pfam" id="PF20119">
    <property type="entry name" value="DUF6509"/>
    <property type="match status" value="1"/>
</dbReference>
<name>A0ABT9TZG7_PAEHA</name>
<sequence>MFEVTEYSVEVMKDPFGILTGQRYEFMLDLDIDEEDELYSQEGISLRVIYVVDGEQSRIAKYEFLTRSSNSYVDFELEEDEHAWVLAYCKECLESPGQEQQKQ</sequence>
<comment type="caution">
    <text evidence="1">The sequence shown here is derived from an EMBL/GenBank/DDBJ whole genome shotgun (WGS) entry which is preliminary data.</text>
</comment>
<reference evidence="1 2" key="1">
    <citation type="submission" date="2023-07" db="EMBL/GenBank/DDBJ databases">
        <title>Sorghum-associated microbial communities from plants grown in Nebraska, USA.</title>
        <authorList>
            <person name="Schachtman D."/>
        </authorList>
    </citation>
    <scope>NUCLEOTIDE SEQUENCE [LARGE SCALE GENOMIC DNA]</scope>
    <source>
        <strain evidence="1 2">CC482</strain>
    </source>
</reference>
<evidence type="ECO:0000313" key="2">
    <source>
        <dbReference type="Proteomes" id="UP001229346"/>
    </source>
</evidence>
<accession>A0ABT9TZG7</accession>
<keyword evidence="2" id="KW-1185">Reference proteome</keyword>
<dbReference type="EMBL" id="JAUSSU010000003">
    <property type="protein sequence ID" value="MDQ0112407.1"/>
    <property type="molecule type" value="Genomic_DNA"/>
</dbReference>
<organism evidence="1 2">
    <name type="scientific">Paenibacillus harenae</name>
    <dbReference type="NCBI Taxonomy" id="306543"/>
    <lineage>
        <taxon>Bacteria</taxon>
        <taxon>Bacillati</taxon>
        <taxon>Bacillota</taxon>
        <taxon>Bacilli</taxon>
        <taxon>Bacillales</taxon>
        <taxon>Paenibacillaceae</taxon>
        <taxon>Paenibacillus</taxon>
    </lineage>
</organism>
<evidence type="ECO:0000313" key="1">
    <source>
        <dbReference type="EMBL" id="MDQ0112407.1"/>
    </source>
</evidence>
<proteinExistence type="predicted"/>
<gene>
    <name evidence="1" type="ORF">J2T15_001842</name>
</gene>
<dbReference type="Proteomes" id="UP001229346">
    <property type="component" value="Unassembled WGS sequence"/>
</dbReference>